<evidence type="ECO:0000313" key="11">
    <source>
        <dbReference type="EMBL" id="MBJ7544713.1"/>
    </source>
</evidence>
<dbReference type="EMBL" id="JAEMUK010000080">
    <property type="protein sequence ID" value="MBJ7544713.1"/>
    <property type="molecule type" value="Genomic_DNA"/>
</dbReference>
<dbReference type="SMART" id="SM00987">
    <property type="entry name" value="UreE_C"/>
    <property type="match status" value="1"/>
</dbReference>
<comment type="similarity">
    <text evidence="8">Belongs to the uracil-DNA glycosylase (UDG) superfamily. Type 5 (UDGb) family.</text>
</comment>
<protein>
    <recommendedName>
        <fullName evidence="9">Type-5 uracil-DNA glycosylase</fullName>
    </recommendedName>
</protein>
<evidence type="ECO:0000259" key="10">
    <source>
        <dbReference type="SMART" id="SM00986"/>
    </source>
</evidence>
<evidence type="ECO:0000256" key="5">
    <source>
        <dbReference type="ARBA" id="ARBA00023004"/>
    </source>
</evidence>
<dbReference type="RefSeq" id="WP_199502517.1">
    <property type="nucleotide sequence ID" value="NZ_JAEMUK010000080.1"/>
</dbReference>
<name>A0A8I1GCT9_9HYPH</name>
<keyword evidence="5" id="KW-0408">Iron</keyword>
<dbReference type="Pfam" id="PF03167">
    <property type="entry name" value="UDG"/>
    <property type="match status" value="1"/>
</dbReference>
<evidence type="ECO:0000256" key="8">
    <source>
        <dbReference type="ARBA" id="ARBA00023779"/>
    </source>
</evidence>
<feature type="domain" description="Uracil-DNA glycosylase-like" evidence="10">
    <location>
        <begin position="35"/>
        <end position="202"/>
    </location>
</feature>
<dbReference type="SUPFAM" id="SSF52141">
    <property type="entry name" value="Uracil-DNA glycosylase-like"/>
    <property type="match status" value="1"/>
</dbReference>
<accession>A0A8I1GCT9</accession>
<evidence type="ECO:0000256" key="7">
    <source>
        <dbReference type="ARBA" id="ARBA00023204"/>
    </source>
</evidence>
<dbReference type="GO" id="GO:0004844">
    <property type="term" value="F:uracil DNA N-glycosylase activity"/>
    <property type="evidence" value="ECO:0007669"/>
    <property type="project" value="InterPro"/>
</dbReference>
<dbReference type="GO" id="GO:0051539">
    <property type="term" value="F:4 iron, 4 sulfur cluster binding"/>
    <property type="evidence" value="ECO:0007669"/>
    <property type="project" value="UniProtKB-KW"/>
</dbReference>
<dbReference type="PANTHER" id="PTHR33693">
    <property type="entry name" value="TYPE-5 URACIL-DNA GLYCOSYLASE"/>
    <property type="match status" value="1"/>
</dbReference>
<keyword evidence="4" id="KW-0378">Hydrolase</keyword>
<evidence type="ECO:0000256" key="2">
    <source>
        <dbReference type="ARBA" id="ARBA00022723"/>
    </source>
</evidence>
<comment type="caution">
    <text evidence="11">The sequence shown here is derived from an EMBL/GenBank/DDBJ whole genome shotgun (WGS) entry which is preliminary data.</text>
</comment>
<dbReference type="InterPro" id="IPR044147">
    <property type="entry name" value="UdgB-like"/>
</dbReference>
<keyword evidence="6" id="KW-0411">Iron-sulfur</keyword>
<evidence type="ECO:0000313" key="12">
    <source>
        <dbReference type="Proteomes" id="UP000623250"/>
    </source>
</evidence>
<dbReference type="PANTHER" id="PTHR33693:SF3">
    <property type="entry name" value="TYPE-5 URACIL-DNA GLYCOSYLASE"/>
    <property type="match status" value="1"/>
</dbReference>
<evidence type="ECO:0000256" key="9">
    <source>
        <dbReference type="ARBA" id="ARBA00023887"/>
    </source>
</evidence>
<dbReference type="InterPro" id="IPR051536">
    <property type="entry name" value="UDG_Type-4/5"/>
</dbReference>
<organism evidence="11 12">
    <name type="scientific">Rhodomicrobium udaipurense</name>
    <dbReference type="NCBI Taxonomy" id="1202716"/>
    <lineage>
        <taxon>Bacteria</taxon>
        <taxon>Pseudomonadati</taxon>
        <taxon>Pseudomonadota</taxon>
        <taxon>Alphaproteobacteria</taxon>
        <taxon>Hyphomicrobiales</taxon>
        <taxon>Hyphomicrobiaceae</taxon>
        <taxon>Rhodomicrobium</taxon>
    </lineage>
</organism>
<dbReference type="InterPro" id="IPR036895">
    <property type="entry name" value="Uracil-DNA_glycosylase-like_sf"/>
</dbReference>
<evidence type="ECO:0000256" key="1">
    <source>
        <dbReference type="ARBA" id="ARBA00022485"/>
    </source>
</evidence>
<evidence type="ECO:0000256" key="3">
    <source>
        <dbReference type="ARBA" id="ARBA00022763"/>
    </source>
</evidence>
<dbReference type="InterPro" id="IPR005122">
    <property type="entry name" value="Uracil-DNA_glycosylase-like"/>
</dbReference>
<dbReference type="GO" id="GO:0006284">
    <property type="term" value="P:base-excision repair"/>
    <property type="evidence" value="ECO:0007669"/>
    <property type="project" value="InterPro"/>
</dbReference>
<evidence type="ECO:0000256" key="6">
    <source>
        <dbReference type="ARBA" id="ARBA00023014"/>
    </source>
</evidence>
<sequence>MASEPQPDCLFCPRLADFRRDNRADHPDWFNAPVPSFGFPDASLLIVGLAPGLRGANRTGRPFTGDYAGVLLYETLLDFGFASGTYDQRADDGLSLRACRITNAVRCVPPENKPTPAEAAACRGFLAATIREMPHLRAILALGRIAFDGTLRALDLKASQYKFAHGAAHDLGCGRKLFGSYHCSRYNTNTGRLTAEMFRDIFKQIAVYLESTAKEQSQGNAGSHHR</sequence>
<dbReference type="Gene3D" id="3.40.470.10">
    <property type="entry name" value="Uracil-DNA glycosylase-like domain"/>
    <property type="match status" value="1"/>
</dbReference>
<evidence type="ECO:0000256" key="4">
    <source>
        <dbReference type="ARBA" id="ARBA00022801"/>
    </source>
</evidence>
<proteinExistence type="inferred from homology"/>
<keyword evidence="3" id="KW-0227">DNA damage</keyword>
<dbReference type="SMART" id="SM00986">
    <property type="entry name" value="UDG"/>
    <property type="match status" value="1"/>
</dbReference>
<dbReference type="Proteomes" id="UP000623250">
    <property type="component" value="Unassembled WGS sequence"/>
</dbReference>
<dbReference type="CDD" id="cd10031">
    <property type="entry name" value="UDG-F5_TTUDGB_like"/>
    <property type="match status" value="1"/>
</dbReference>
<dbReference type="GO" id="GO:0046872">
    <property type="term" value="F:metal ion binding"/>
    <property type="evidence" value="ECO:0007669"/>
    <property type="project" value="UniProtKB-KW"/>
</dbReference>
<gene>
    <name evidence="11" type="ORF">JDN41_14255</name>
</gene>
<keyword evidence="12" id="KW-1185">Reference proteome</keyword>
<keyword evidence="1" id="KW-0004">4Fe-4S</keyword>
<dbReference type="GO" id="GO:0033958">
    <property type="term" value="F:DNA-deoxyinosine glycosylase activity"/>
    <property type="evidence" value="ECO:0007669"/>
    <property type="project" value="InterPro"/>
</dbReference>
<keyword evidence="2" id="KW-0479">Metal-binding</keyword>
<keyword evidence="7" id="KW-0234">DNA repair</keyword>
<reference evidence="11 12" key="1">
    <citation type="submission" date="2020-12" db="EMBL/GenBank/DDBJ databases">
        <title>Revised draft genomes of Rhodomicrobium vannielii ATCC 17100 and Rhodomicrobium udaipurense JA643.</title>
        <authorList>
            <person name="Conners E.M."/>
            <person name="Davenport E.J."/>
            <person name="Bose A."/>
        </authorList>
    </citation>
    <scope>NUCLEOTIDE SEQUENCE [LARGE SCALE GENOMIC DNA]</scope>
    <source>
        <strain evidence="11 12">JA643</strain>
    </source>
</reference>
<dbReference type="AlphaFoldDB" id="A0A8I1GCT9"/>